<dbReference type="Gene3D" id="1.20.1250.20">
    <property type="entry name" value="MFS general substrate transporter like domains"/>
    <property type="match status" value="1"/>
</dbReference>
<keyword evidence="2" id="KW-1133">Transmembrane helix</keyword>
<accession>A0A8H7HY70</accession>
<name>A0A8H7HY70_9AGAM</name>
<evidence type="ECO:0000313" key="3">
    <source>
        <dbReference type="EMBL" id="KAF8710246.1"/>
    </source>
</evidence>
<comment type="caution">
    <text evidence="3">The sequence shown here is derived from an EMBL/GenBank/DDBJ whole genome shotgun (WGS) entry which is preliminary data.</text>
</comment>
<feature type="transmembrane region" description="Helical" evidence="2">
    <location>
        <begin position="87"/>
        <end position="109"/>
    </location>
</feature>
<keyword evidence="2" id="KW-0472">Membrane</keyword>
<dbReference type="InterPro" id="IPR037175">
    <property type="entry name" value="KFase_sf"/>
</dbReference>
<feature type="transmembrane region" description="Helical" evidence="2">
    <location>
        <begin position="21"/>
        <end position="42"/>
    </location>
</feature>
<dbReference type="SUPFAM" id="SSF102198">
    <property type="entry name" value="Putative cyclase"/>
    <property type="match status" value="1"/>
</dbReference>
<evidence type="ECO:0000313" key="4">
    <source>
        <dbReference type="Proteomes" id="UP000602905"/>
    </source>
</evidence>
<dbReference type="Proteomes" id="UP000602905">
    <property type="component" value="Unassembled WGS sequence"/>
</dbReference>
<feature type="transmembrane region" description="Helical" evidence="2">
    <location>
        <begin position="322"/>
        <end position="341"/>
    </location>
</feature>
<dbReference type="OrthoDB" id="410267at2759"/>
<dbReference type="InterPro" id="IPR036259">
    <property type="entry name" value="MFS_trans_sf"/>
</dbReference>
<sequence length="789" mass="86556">MMGQYPFASAWGIAVDKIGPWFCSLAAAILLSTSFGTFSYLLSHEGNFSHRWLVLLFFLAGSAAVASYFSALFATRYQARPGGLATSVPLALFGLSPLFLSYVASLPTFQLESGELDVPRFLWYLAVGTGGIHLISTFGLRVRYDLTSIDDPITEVPNPTENLSERTPLLQKTLITPPNSPPRPVLEYPEEDGSVIALLSDSSFWVFATVFLVITGSSEMVISNIGSIVMTLPGTDNTATQVRLISIANTLARLCSGPLADLISPLAEKDACGSYKFPTNRRLSRMIFPCWALACLSLVYFWTAFGIQSTSSLPVLSVGTGLAYGAAWAVIPSITGTVWGFENLGRNFGIVSYAPFIGTPIFTYLYACIGSEDCHGRNCWSTTFLISAGVMCMSLVGVVTIRLVTNLSAGYLGAVLLWVSEDAGSTGAIVPGVSYETIRIVPLKSDSGCVAFNSMDPTFATSGTERNRLPAFKDLPLKPEYPPHAAWGVWGEKDELGTVNNITPETIAAASKEIKLGMSIPLNWAMDQPTYPFYDRKGFHQEHIAKTPRIVNDDIIHFYMIAKYPVNTQCSSQWDSLRHFGYQAEKVFYNGLKQETLLSDPFITTNGIHNWAKTGIVGRGVLLDFYAYAQRHNLNYDSFSQHGATLDQIKAVQAEQGVEIRGGDILLIRFGFIAQYTTLSDERKREVAKVPHTWAGMEQSKEFLEWFWDNRFAALAGDTPAFEMYPPRGDFMLHPFILSGFGCPLGEMFDLERLAKECAAAQRWSFFFTSAPLNIPGGVASPPNAIAIL</sequence>
<dbReference type="AlphaFoldDB" id="A0A8H7HY70"/>
<dbReference type="Pfam" id="PF04199">
    <property type="entry name" value="Cyclase"/>
    <property type="match status" value="1"/>
</dbReference>
<evidence type="ECO:0000256" key="1">
    <source>
        <dbReference type="ARBA" id="ARBA00007865"/>
    </source>
</evidence>
<protein>
    <submittedName>
        <fullName evidence="3">Putative cyclase</fullName>
    </submittedName>
</protein>
<feature type="transmembrane region" description="Helical" evidence="2">
    <location>
        <begin position="348"/>
        <end position="367"/>
    </location>
</feature>
<feature type="transmembrane region" description="Helical" evidence="2">
    <location>
        <begin position="121"/>
        <end position="140"/>
    </location>
</feature>
<feature type="non-terminal residue" evidence="3">
    <location>
        <position position="1"/>
    </location>
</feature>
<gene>
    <name evidence="3" type="ORF">RHS03_02241</name>
</gene>
<dbReference type="PANTHER" id="PTHR34861:SF11">
    <property type="entry name" value="CYCLASE"/>
    <property type="match status" value="1"/>
</dbReference>
<dbReference type="Gene3D" id="3.50.30.50">
    <property type="entry name" value="Putative cyclase"/>
    <property type="match status" value="1"/>
</dbReference>
<proteinExistence type="inferred from homology"/>
<keyword evidence="2" id="KW-0812">Transmembrane</keyword>
<dbReference type="InterPro" id="IPR007325">
    <property type="entry name" value="KFase/CYL"/>
</dbReference>
<comment type="similarity">
    <text evidence="1">Belongs to the Cyclase 1 superfamily.</text>
</comment>
<organism evidence="3 4">
    <name type="scientific">Rhizoctonia solani</name>
    <dbReference type="NCBI Taxonomy" id="456999"/>
    <lineage>
        <taxon>Eukaryota</taxon>
        <taxon>Fungi</taxon>
        <taxon>Dikarya</taxon>
        <taxon>Basidiomycota</taxon>
        <taxon>Agaricomycotina</taxon>
        <taxon>Agaricomycetes</taxon>
        <taxon>Cantharellales</taxon>
        <taxon>Ceratobasidiaceae</taxon>
        <taxon>Rhizoctonia</taxon>
    </lineage>
</organism>
<evidence type="ECO:0000256" key="2">
    <source>
        <dbReference type="SAM" id="Phobius"/>
    </source>
</evidence>
<dbReference type="GO" id="GO:0019441">
    <property type="term" value="P:L-tryptophan catabolic process to kynurenine"/>
    <property type="evidence" value="ECO:0007669"/>
    <property type="project" value="InterPro"/>
</dbReference>
<feature type="transmembrane region" description="Helical" evidence="2">
    <location>
        <begin position="54"/>
        <end position="75"/>
    </location>
</feature>
<reference evidence="3" key="1">
    <citation type="submission" date="2020-09" db="EMBL/GenBank/DDBJ databases">
        <title>Comparative genome analyses of four rice-infecting Rhizoctonia solani isolates reveal extensive enrichment of homogalacturonan modification genes.</title>
        <authorList>
            <person name="Lee D.-Y."/>
            <person name="Jeon J."/>
            <person name="Kim K.-T."/>
            <person name="Cheong K."/>
            <person name="Song H."/>
            <person name="Choi G."/>
            <person name="Ko J."/>
            <person name="Opiyo S.O."/>
            <person name="Zuo S."/>
            <person name="Madhav S."/>
            <person name="Lee Y.-H."/>
            <person name="Wang G.-L."/>
        </authorList>
    </citation>
    <scope>NUCLEOTIDE SEQUENCE</scope>
    <source>
        <strain evidence="3">AG1-IA WGL</strain>
    </source>
</reference>
<dbReference type="GO" id="GO:0004061">
    <property type="term" value="F:arylformamidase activity"/>
    <property type="evidence" value="ECO:0007669"/>
    <property type="project" value="InterPro"/>
</dbReference>
<dbReference type="EMBL" id="JACYCD010000047">
    <property type="protein sequence ID" value="KAF8710246.1"/>
    <property type="molecule type" value="Genomic_DNA"/>
</dbReference>
<dbReference type="SUPFAM" id="SSF103473">
    <property type="entry name" value="MFS general substrate transporter"/>
    <property type="match status" value="1"/>
</dbReference>
<feature type="transmembrane region" description="Helical" evidence="2">
    <location>
        <begin position="283"/>
        <end position="302"/>
    </location>
</feature>
<dbReference type="PANTHER" id="PTHR34861">
    <property type="match status" value="1"/>
</dbReference>